<dbReference type="AlphaFoldDB" id="Q1WS32"/>
<evidence type="ECO:0000259" key="2">
    <source>
        <dbReference type="Pfam" id="PF13248"/>
    </source>
</evidence>
<keyword evidence="4" id="KW-1185">Reference proteome</keyword>
<dbReference type="RefSeq" id="WP_011476371.1">
    <property type="nucleotide sequence ID" value="NC_007929.1"/>
</dbReference>
<evidence type="ECO:0000256" key="1">
    <source>
        <dbReference type="SAM" id="Phobius"/>
    </source>
</evidence>
<dbReference type="PATRIC" id="fig|362948.14.peg.1576"/>
<dbReference type="STRING" id="362948.LSL_1493"/>
<organism evidence="3 4">
    <name type="scientific">Ligilactobacillus salivarius (strain UCC118)</name>
    <name type="common">Lactobacillus salivarius</name>
    <dbReference type="NCBI Taxonomy" id="362948"/>
    <lineage>
        <taxon>Bacteria</taxon>
        <taxon>Bacillati</taxon>
        <taxon>Bacillota</taxon>
        <taxon>Bacilli</taxon>
        <taxon>Lactobacillales</taxon>
        <taxon>Lactobacillaceae</taxon>
        <taxon>Ligilactobacillus</taxon>
    </lineage>
</organism>
<evidence type="ECO:0000313" key="3">
    <source>
        <dbReference type="EMBL" id="ABE00297.1"/>
    </source>
</evidence>
<dbReference type="OrthoDB" id="2291432at2"/>
<dbReference type="Pfam" id="PF13248">
    <property type="entry name" value="Zn_ribbon_3"/>
    <property type="match status" value="1"/>
</dbReference>
<reference evidence="3 4" key="1">
    <citation type="journal article" date="2006" name="Proc. Natl. Acad. Sci. U.S.A.">
        <title>Multireplicon genome architecture of Lactobacillus salivarius.</title>
        <authorList>
            <person name="Claesson M.J."/>
            <person name="Li Y."/>
            <person name="Leahy S."/>
            <person name="Canchaya C."/>
            <person name="van Pijkeren J.P."/>
            <person name="Cerdeno-Tarraga A.M."/>
            <person name="Parkhill J."/>
            <person name="Flynn S."/>
            <person name="O'Sullivan G.C."/>
            <person name="Collins J.K."/>
            <person name="Higgins D."/>
            <person name="Shanahan F."/>
            <person name="Fitzgerald G.F."/>
            <person name="van Sinderen D."/>
            <person name="O'Toole P.W."/>
        </authorList>
    </citation>
    <scope>NUCLEOTIDE SEQUENCE [LARGE SCALE GENOMIC DNA]</scope>
    <source>
        <strain evidence="3 4">UCC118</strain>
    </source>
</reference>
<proteinExistence type="predicted"/>
<feature type="transmembrane region" description="Helical" evidence="1">
    <location>
        <begin position="193"/>
        <end position="214"/>
    </location>
</feature>
<gene>
    <name evidence="3" type="ordered locus">LSL_1493</name>
</gene>
<name>Q1WS32_LIGS1</name>
<feature type="transmembrane region" description="Helical" evidence="1">
    <location>
        <begin position="226"/>
        <end position="248"/>
    </location>
</feature>
<dbReference type="EMBL" id="CP000233">
    <property type="protein sequence ID" value="ABE00297.1"/>
    <property type="molecule type" value="Genomic_DNA"/>
</dbReference>
<keyword evidence="1" id="KW-0472">Membrane</keyword>
<dbReference type="InterPro" id="IPR046481">
    <property type="entry name" value="DUF6574"/>
</dbReference>
<keyword evidence="1" id="KW-0812">Transmembrane</keyword>
<protein>
    <submittedName>
        <fullName evidence="3">Hypothetical membrane spanning protein</fullName>
    </submittedName>
</protein>
<feature type="transmembrane region" description="Helical" evidence="1">
    <location>
        <begin position="124"/>
        <end position="144"/>
    </location>
</feature>
<dbReference type="Proteomes" id="UP000006559">
    <property type="component" value="Chromosome"/>
</dbReference>
<dbReference type="KEGG" id="lsl:LSL_1493"/>
<dbReference type="InterPro" id="IPR059113">
    <property type="entry name" value="Znf_ribbon"/>
</dbReference>
<dbReference type="HOGENOM" id="CLU_1056870_0_0_9"/>
<feature type="transmembrane region" description="Helical" evidence="1">
    <location>
        <begin position="73"/>
        <end position="94"/>
    </location>
</feature>
<dbReference type="Pfam" id="PF20214">
    <property type="entry name" value="DUF6574"/>
    <property type="match status" value="1"/>
</dbReference>
<evidence type="ECO:0000313" key="4">
    <source>
        <dbReference type="Proteomes" id="UP000006559"/>
    </source>
</evidence>
<feature type="domain" description="Putative zinc-ribbon" evidence="2">
    <location>
        <begin position="1"/>
        <end position="25"/>
    </location>
</feature>
<accession>Q1WS32</accession>
<sequence>MKRCPNCGSAVKEGAKFCTSCGYKMPKVNNVNNRSRQAVEVDTGVMKEVSISYWGWLTSSWKHPLEVEYGGKYAGLVTLAIEGAIFALSVMILVKKVAGAFVDTVGKSTATAIGVSSTNIGFNVFIFFFLMLFLTSLVIIGILFIVDKGFSNDDKSYLDLVNEIAYKTSSLLLLNVVLLLYSTIVSHASANTTVLIGAILILASIVWTIGILSVAFELKDAKMDALYIGLIIYVFHMIIIAIAARITINHYAVIVSDMLEKFINMLSDFVQF</sequence>
<keyword evidence="1" id="KW-1133">Transmembrane helix</keyword>